<keyword evidence="3" id="KW-0479">Metal-binding</keyword>
<dbReference type="InterPro" id="IPR008567">
    <property type="entry name" value="BKACE"/>
</dbReference>
<dbReference type="Pfam" id="PF05853">
    <property type="entry name" value="BKACE"/>
    <property type="match status" value="1"/>
</dbReference>
<dbReference type="EMBL" id="NOZR01000027">
    <property type="protein sequence ID" value="OYN75608.1"/>
    <property type="molecule type" value="Genomic_DNA"/>
</dbReference>
<keyword evidence="2" id="KW-0808">Transferase</keyword>
<keyword evidence="4" id="KW-0862">Zinc</keyword>
<evidence type="ECO:0000256" key="3">
    <source>
        <dbReference type="ARBA" id="ARBA00022723"/>
    </source>
</evidence>
<evidence type="ECO:0000313" key="5">
    <source>
        <dbReference type="EMBL" id="OYN75608.1"/>
    </source>
</evidence>
<dbReference type="GO" id="GO:0043720">
    <property type="term" value="F:3-keto-5-aminohexanoate cleavage activity"/>
    <property type="evidence" value="ECO:0007669"/>
    <property type="project" value="InterPro"/>
</dbReference>
<reference evidence="5 6" key="1">
    <citation type="submission" date="2017-07" db="EMBL/GenBank/DDBJ databases">
        <title>The new phylogeny of genus Mycobacterium.</title>
        <authorList>
            <person name="Tortoli E."/>
            <person name="Trovato A."/>
            <person name="Cirillo D.M."/>
        </authorList>
    </citation>
    <scope>NUCLEOTIDE SEQUENCE [LARGE SCALE GENOMIC DNA]</scope>
    <source>
        <strain evidence="5 6">ATCC 33027</strain>
    </source>
</reference>
<dbReference type="AlphaFoldDB" id="A0A255D898"/>
<evidence type="ECO:0008006" key="7">
    <source>
        <dbReference type="Google" id="ProtNLM"/>
    </source>
</evidence>
<evidence type="ECO:0000256" key="4">
    <source>
        <dbReference type="ARBA" id="ARBA00022833"/>
    </source>
</evidence>
<dbReference type="PANTHER" id="PTHR37418">
    <property type="entry name" value="3-KETO-5-AMINOHEXANOATE CLEAVAGE ENZYME-RELATED"/>
    <property type="match status" value="1"/>
</dbReference>
<organism evidence="5 6">
    <name type="scientific">Mycolicibacterium sphagni</name>
    <dbReference type="NCBI Taxonomy" id="1786"/>
    <lineage>
        <taxon>Bacteria</taxon>
        <taxon>Bacillati</taxon>
        <taxon>Actinomycetota</taxon>
        <taxon>Actinomycetes</taxon>
        <taxon>Mycobacteriales</taxon>
        <taxon>Mycobacteriaceae</taxon>
        <taxon>Mycolicibacterium</taxon>
    </lineage>
</organism>
<comment type="caution">
    <text evidence="5">The sequence shown here is derived from an EMBL/GenBank/DDBJ whole genome shotgun (WGS) entry which is preliminary data.</text>
</comment>
<evidence type="ECO:0000256" key="2">
    <source>
        <dbReference type="ARBA" id="ARBA00022679"/>
    </source>
</evidence>
<dbReference type="Proteomes" id="UP000216063">
    <property type="component" value="Unassembled WGS sequence"/>
</dbReference>
<protein>
    <recommendedName>
        <fullName evidence="7">3-keto-5-aminohexanoate cleavage protein</fullName>
    </recommendedName>
</protein>
<dbReference type="RefSeq" id="WP_094483759.1">
    <property type="nucleotide sequence ID" value="NZ_JACKSC010000117.1"/>
</dbReference>
<name>A0A255D898_9MYCO</name>
<dbReference type="Gene3D" id="3.20.20.70">
    <property type="entry name" value="Aldolase class I"/>
    <property type="match status" value="1"/>
</dbReference>
<dbReference type="InterPro" id="IPR013785">
    <property type="entry name" value="Aldolase_TIM"/>
</dbReference>
<accession>A0A255D898</accession>
<dbReference type="GO" id="GO:0046872">
    <property type="term" value="F:metal ion binding"/>
    <property type="evidence" value="ECO:0007669"/>
    <property type="project" value="UniProtKB-KW"/>
</dbReference>
<evidence type="ECO:0000256" key="1">
    <source>
        <dbReference type="ARBA" id="ARBA00001947"/>
    </source>
</evidence>
<gene>
    <name evidence="5" type="ORF">CG716_24655</name>
</gene>
<dbReference type="OrthoDB" id="9063716at2"/>
<proteinExistence type="predicted"/>
<dbReference type="PANTHER" id="PTHR37418:SF2">
    <property type="entry name" value="3-KETO-5-AMINOHEXANOATE CLEAVAGE ENZYME"/>
    <property type="match status" value="1"/>
</dbReference>
<sequence>MNPVIIECAINGATSKATNSNVPVEPPEIAADALACMQAGAAIIHNHIDRYGVSVEEAAQRYLEAWRPVLAQRPDALLYPTIHFGAGLSISYEHLLPLAAEGMRLGVTDPGSVNLGGTDPDGVPVGPMVYSNSYETIARAFDICRQAKIGPSLAIYEPGFLRTTLAWWRAGRLPAGAMIKLYFSTERGYLGAPFGLPPTEAAFNAYMELLDGCDVPWAVSVVGGDLCASDIAIRALERGGNLHVGLEFYAGERTPTNVELVSEAVSLCQQVGRDVATPDQAASLLGVPSGDQGI</sequence>
<evidence type="ECO:0000313" key="6">
    <source>
        <dbReference type="Proteomes" id="UP000216063"/>
    </source>
</evidence>
<comment type="cofactor">
    <cofactor evidence="1">
        <name>Zn(2+)</name>
        <dbReference type="ChEBI" id="CHEBI:29105"/>
    </cofactor>
</comment>
<keyword evidence="6" id="KW-1185">Reference proteome</keyword>